<dbReference type="Gene3D" id="2.60.120.260">
    <property type="entry name" value="Galactose-binding domain-like"/>
    <property type="match status" value="1"/>
</dbReference>
<keyword evidence="3" id="KW-1185">Reference proteome</keyword>
<protein>
    <submittedName>
        <fullName evidence="2">Lipase</fullName>
    </submittedName>
</protein>
<organism evidence="2 3">
    <name type="scientific">Actinophytocola gossypii</name>
    <dbReference type="NCBI Taxonomy" id="2812003"/>
    <lineage>
        <taxon>Bacteria</taxon>
        <taxon>Bacillati</taxon>
        <taxon>Actinomycetota</taxon>
        <taxon>Actinomycetes</taxon>
        <taxon>Pseudonocardiales</taxon>
        <taxon>Pseudonocardiaceae</taxon>
    </lineage>
</organism>
<feature type="domain" description="SGNH hydrolase-type esterase" evidence="1">
    <location>
        <begin position="175"/>
        <end position="370"/>
    </location>
</feature>
<evidence type="ECO:0000313" key="3">
    <source>
        <dbReference type="Proteomes" id="UP001156441"/>
    </source>
</evidence>
<name>A0ABT2J676_9PSEU</name>
<comment type="caution">
    <text evidence="2">The sequence shown here is derived from an EMBL/GenBank/DDBJ whole genome shotgun (WGS) entry which is preliminary data.</text>
</comment>
<dbReference type="Proteomes" id="UP001156441">
    <property type="component" value="Unassembled WGS sequence"/>
</dbReference>
<sequence length="390" mass="41637">MNDWITTPITDDLLRGAAELERTEHGLLPHRLPAWARAQCADGQLAMVEAQPAGVRLVFRTRATVVELDVLPTKRGFAGMPPRPDGRYDLLVDGQPAGQGSVAGGNMLTIDPRSGTATMEPGPPGTLGFTGLPDRVKDVELWLPHNEMIELVALRTDAPVEPVPDRGGRVWLHHGSSISHGSNATSPTATWPAVAAALGGVELVNLGMGGSAMLDPFTARTMRDTPADLVSVKLGINLVNGDIMRLRAFTPAVHGFLDTIRDGHPDTPLLVVSPILCPMHEDTPGPAGLDLDELSAGRVRYQATGDPADRTAGKLTLTVIRDELARLVAQRAADDPNLYYLDGRDLYGEADFAELPLPDALHPDTATHRRIGERFSKAVFAAGGPFAASR</sequence>
<dbReference type="Gene3D" id="3.40.50.1110">
    <property type="entry name" value="SGNH hydrolase"/>
    <property type="match status" value="1"/>
</dbReference>
<reference evidence="2 3" key="1">
    <citation type="submission" date="2021-02" db="EMBL/GenBank/DDBJ databases">
        <title>Actinophytocola xerophila sp. nov., isolated from soil of cotton cropping field.</title>
        <authorList>
            <person name="Huang R."/>
            <person name="Chen X."/>
            <person name="Ge X."/>
            <person name="Liu W."/>
        </authorList>
    </citation>
    <scope>NUCLEOTIDE SEQUENCE [LARGE SCALE GENOMIC DNA]</scope>
    <source>
        <strain evidence="2 3">S1-96</strain>
    </source>
</reference>
<accession>A0ABT2J676</accession>
<dbReference type="InterPro" id="IPR036514">
    <property type="entry name" value="SGNH_hydro_sf"/>
</dbReference>
<dbReference type="Pfam" id="PF13472">
    <property type="entry name" value="Lipase_GDSL_2"/>
    <property type="match status" value="1"/>
</dbReference>
<evidence type="ECO:0000313" key="2">
    <source>
        <dbReference type="EMBL" id="MCT2583362.1"/>
    </source>
</evidence>
<gene>
    <name evidence="2" type="ORF">JT362_09560</name>
</gene>
<proteinExistence type="predicted"/>
<dbReference type="EMBL" id="JAFFZE010000009">
    <property type="protein sequence ID" value="MCT2583362.1"/>
    <property type="molecule type" value="Genomic_DNA"/>
</dbReference>
<dbReference type="InterPro" id="IPR013830">
    <property type="entry name" value="SGNH_hydro"/>
</dbReference>
<evidence type="ECO:0000259" key="1">
    <source>
        <dbReference type="Pfam" id="PF13472"/>
    </source>
</evidence>
<dbReference type="RefSeq" id="WP_260190739.1">
    <property type="nucleotide sequence ID" value="NZ_JAFFZE010000009.1"/>
</dbReference>
<dbReference type="SUPFAM" id="SSF52266">
    <property type="entry name" value="SGNH hydrolase"/>
    <property type="match status" value="1"/>
</dbReference>